<proteinExistence type="predicted"/>
<protein>
    <submittedName>
        <fullName evidence="1">Uncharacterized protein</fullName>
    </submittedName>
</protein>
<gene>
    <name evidence="1" type="ORF">SAMN04515649_110191</name>
</gene>
<comment type="caution">
    <text evidence="1">The sequence shown here is derived from an EMBL/GenBank/DDBJ whole genome shotgun (WGS) entry which is preliminary data.</text>
</comment>
<dbReference type="Proteomes" id="UP000184012">
    <property type="component" value="Unassembled WGS sequence"/>
</dbReference>
<sequence>MTDFCQWNVSSGQENVSNIHNNYNERNDIRYKIRCFLIQNHGRVLEFLYSINYKDYRIVKKQINF</sequence>
<accession>A0AB74F2I9</accession>
<evidence type="ECO:0000313" key="1">
    <source>
        <dbReference type="EMBL" id="SHM04887.1"/>
    </source>
</evidence>
<dbReference type="EMBL" id="FRBP01000010">
    <property type="protein sequence ID" value="SHM04887.1"/>
    <property type="molecule type" value="Genomic_DNA"/>
</dbReference>
<dbReference type="AlphaFoldDB" id="A0AB74F2I9"/>
<organism evidence="1 2">
    <name type="scientific">Eubacterium callanderi</name>
    <dbReference type="NCBI Taxonomy" id="53442"/>
    <lineage>
        <taxon>Bacteria</taxon>
        <taxon>Bacillati</taxon>
        <taxon>Bacillota</taxon>
        <taxon>Clostridia</taxon>
        <taxon>Eubacteriales</taxon>
        <taxon>Eubacteriaceae</taxon>
        <taxon>Eubacterium</taxon>
    </lineage>
</organism>
<reference evidence="1 2" key="1">
    <citation type="submission" date="2016-11" db="EMBL/GenBank/DDBJ databases">
        <authorList>
            <person name="Varghese N."/>
            <person name="Submissions S."/>
        </authorList>
    </citation>
    <scope>NUCLEOTIDE SEQUENCE [LARGE SCALE GENOMIC DNA]</scope>
    <source>
        <strain evidence="1 2">FD</strain>
    </source>
</reference>
<evidence type="ECO:0000313" key="2">
    <source>
        <dbReference type="Proteomes" id="UP000184012"/>
    </source>
</evidence>
<name>A0AB74F2I9_9FIRM</name>